<proteinExistence type="inferred from homology"/>
<accession>A0A381T7G3</accession>
<evidence type="ECO:0000259" key="5">
    <source>
        <dbReference type="SMART" id="SM00839"/>
    </source>
</evidence>
<dbReference type="InterPro" id="IPR036291">
    <property type="entry name" value="NAD(P)-bd_dom_sf"/>
</dbReference>
<dbReference type="InterPro" id="IPR006097">
    <property type="entry name" value="Glu/Leu/Phe/Val/Trp_DH_dimer"/>
</dbReference>
<dbReference type="InterPro" id="IPR006096">
    <property type="entry name" value="Glu/Leu/Phe/Val/Trp_DH_C"/>
</dbReference>
<evidence type="ECO:0000256" key="2">
    <source>
        <dbReference type="ARBA" id="ARBA00006382"/>
    </source>
</evidence>
<dbReference type="SMART" id="SM00839">
    <property type="entry name" value="ELFV_dehydrog"/>
    <property type="match status" value="1"/>
</dbReference>
<evidence type="ECO:0000256" key="1">
    <source>
        <dbReference type="ARBA" id="ARBA00004173"/>
    </source>
</evidence>
<dbReference type="InterPro" id="IPR033922">
    <property type="entry name" value="NAD_bind_Glu_DH"/>
</dbReference>
<keyword evidence="3" id="KW-0560">Oxidoreductase</keyword>
<dbReference type="GO" id="GO:0005739">
    <property type="term" value="C:mitochondrion"/>
    <property type="evidence" value="ECO:0007669"/>
    <property type="project" value="UniProtKB-SubCell"/>
</dbReference>
<evidence type="ECO:0000313" key="6">
    <source>
        <dbReference type="EMBL" id="SVA11679.1"/>
    </source>
</evidence>
<dbReference type="InterPro" id="IPR014362">
    <property type="entry name" value="Glu_DH"/>
</dbReference>
<dbReference type="FunFam" id="3.40.50.720:FF:000100">
    <property type="entry name" value="Glutamate dehydrogenase 1, mitochondrial"/>
    <property type="match status" value="1"/>
</dbReference>
<dbReference type="SUPFAM" id="SSF51735">
    <property type="entry name" value="NAD(P)-binding Rossmann-fold domains"/>
    <property type="match status" value="1"/>
</dbReference>
<sequence length="466" mass="51973">MTNSIEFLNSVNQMFDKSAKLLSLPEDLATKIKLANSTYTVNFGVTLKNKIHTFTGFRCVHSEHNEPVKGGIRYSLDASQNEVEALAALMSYKCSLMDLPFGGSKGALIIDPNAWKQEELERITRRFTYELAKRDLIHPSQNVPGPDMGTDENVMAWIADEYRRLNPTEIDSLACVTGKPISKGGVNGRTEATGRGVYYAIQEFLKYPKDCKKIGLSPHLEDKKIIIQGFGNVGYYAAKFLSENGAKIITIIEKDGSVVNEKGINIESLKKYFDKKRTFIGFDGFTKTKNRFLTKKCDILIPAAVENVINKDNANNIHSKLIVEAGNGPVTADADDILQKRGIAVLPDFYANAGGVIVSYFEWVKNLSKMRYGLMQEREEAKRQSNLVSALEAMTDQDFPNDLKDEVIKGSTEIDLVRSGLEEKMSEGYSNINEKFHSNKKIKDLRTAGMVIAIKKIADAYSYLGI</sequence>
<protein>
    <recommendedName>
        <fullName evidence="5">Glutamate/phenylalanine/leucine/valine/L-tryptophan dehydrogenase C-terminal domain-containing protein</fullName>
    </recommendedName>
</protein>
<dbReference type="AlphaFoldDB" id="A0A381T7G3"/>
<dbReference type="GO" id="GO:0004352">
    <property type="term" value="F:glutamate dehydrogenase (NAD+) activity"/>
    <property type="evidence" value="ECO:0007669"/>
    <property type="project" value="TreeGrafter"/>
</dbReference>
<feature type="domain" description="Glutamate/phenylalanine/leucine/valine/L-tryptophan dehydrogenase C-terminal" evidence="5">
    <location>
        <begin position="186"/>
        <end position="465"/>
    </location>
</feature>
<dbReference type="PIRSF" id="PIRSF000185">
    <property type="entry name" value="Glu_DH"/>
    <property type="match status" value="1"/>
</dbReference>
<dbReference type="SUPFAM" id="SSF53223">
    <property type="entry name" value="Aminoacid dehydrogenase-like, N-terminal domain"/>
    <property type="match status" value="1"/>
</dbReference>
<gene>
    <name evidence="6" type="ORF">METZ01_LOCUS64533</name>
</gene>
<dbReference type="PANTHER" id="PTHR11606">
    <property type="entry name" value="GLUTAMATE DEHYDROGENASE"/>
    <property type="match status" value="1"/>
</dbReference>
<evidence type="ECO:0000256" key="3">
    <source>
        <dbReference type="ARBA" id="ARBA00023002"/>
    </source>
</evidence>
<dbReference type="PANTHER" id="PTHR11606:SF13">
    <property type="entry name" value="GLUTAMATE DEHYDROGENASE 1, MITOCHONDRIAL"/>
    <property type="match status" value="1"/>
</dbReference>
<dbReference type="Gene3D" id="3.40.50.720">
    <property type="entry name" value="NAD(P)-binding Rossmann-like Domain"/>
    <property type="match status" value="1"/>
</dbReference>
<dbReference type="GO" id="GO:0006538">
    <property type="term" value="P:L-glutamate catabolic process"/>
    <property type="evidence" value="ECO:0007669"/>
    <property type="project" value="TreeGrafter"/>
</dbReference>
<evidence type="ECO:0000256" key="4">
    <source>
        <dbReference type="ARBA" id="ARBA00023128"/>
    </source>
</evidence>
<comment type="similarity">
    <text evidence="2">Belongs to the Glu/Leu/Phe/Val dehydrogenases family.</text>
</comment>
<dbReference type="EMBL" id="UINC01004087">
    <property type="protein sequence ID" value="SVA11679.1"/>
    <property type="molecule type" value="Genomic_DNA"/>
</dbReference>
<dbReference type="Pfam" id="PF00208">
    <property type="entry name" value="ELFV_dehydrog"/>
    <property type="match status" value="1"/>
</dbReference>
<dbReference type="InterPro" id="IPR046346">
    <property type="entry name" value="Aminoacid_DH-like_N_sf"/>
</dbReference>
<keyword evidence="4" id="KW-0496">Mitochondrion</keyword>
<dbReference type="Gene3D" id="3.40.50.10860">
    <property type="entry name" value="Leucine Dehydrogenase, chain A, domain 1"/>
    <property type="match status" value="1"/>
</dbReference>
<dbReference type="CDD" id="cd01076">
    <property type="entry name" value="NAD_bind_1_Glu_DH"/>
    <property type="match status" value="1"/>
</dbReference>
<reference evidence="6" key="1">
    <citation type="submission" date="2018-05" db="EMBL/GenBank/DDBJ databases">
        <authorList>
            <person name="Lanie J.A."/>
            <person name="Ng W.-L."/>
            <person name="Kazmierczak K.M."/>
            <person name="Andrzejewski T.M."/>
            <person name="Davidsen T.M."/>
            <person name="Wayne K.J."/>
            <person name="Tettelin H."/>
            <person name="Glass J.I."/>
            <person name="Rusch D."/>
            <person name="Podicherti R."/>
            <person name="Tsui H.-C.T."/>
            <person name="Winkler M.E."/>
        </authorList>
    </citation>
    <scope>NUCLEOTIDE SEQUENCE</scope>
</reference>
<organism evidence="6">
    <name type="scientific">marine metagenome</name>
    <dbReference type="NCBI Taxonomy" id="408172"/>
    <lineage>
        <taxon>unclassified sequences</taxon>
        <taxon>metagenomes</taxon>
        <taxon>ecological metagenomes</taxon>
    </lineage>
</organism>
<dbReference type="InterPro" id="IPR006095">
    <property type="entry name" value="Glu/Leu/Phe/Val/Trp_DH"/>
</dbReference>
<name>A0A381T7G3_9ZZZZ</name>
<dbReference type="Pfam" id="PF02812">
    <property type="entry name" value="ELFV_dehydrog_N"/>
    <property type="match status" value="1"/>
</dbReference>
<comment type="subcellular location">
    <subcellularLocation>
        <location evidence="1">Mitochondrion</location>
    </subcellularLocation>
</comment>
<dbReference type="PRINTS" id="PR00082">
    <property type="entry name" value="GLFDHDRGNASE"/>
</dbReference>